<dbReference type="Proteomes" id="UP001226762">
    <property type="component" value="Unassembled WGS sequence"/>
</dbReference>
<proteinExistence type="predicted"/>
<evidence type="ECO:0000313" key="1">
    <source>
        <dbReference type="EMBL" id="MDQ2090260.1"/>
    </source>
</evidence>
<name>A0AAE4B4I7_9RHOB</name>
<keyword evidence="2" id="KW-1185">Reference proteome</keyword>
<accession>A0AAE4B4I7</accession>
<dbReference type="InterPro" id="IPR027417">
    <property type="entry name" value="P-loop_NTPase"/>
</dbReference>
<organism evidence="1 2">
    <name type="scientific">Marimonas arenosa</name>
    <dbReference type="NCBI Taxonomy" id="1795305"/>
    <lineage>
        <taxon>Bacteria</taxon>
        <taxon>Pseudomonadati</taxon>
        <taxon>Pseudomonadota</taxon>
        <taxon>Alphaproteobacteria</taxon>
        <taxon>Rhodobacterales</taxon>
        <taxon>Paracoccaceae</taxon>
        <taxon>Marimonas</taxon>
    </lineage>
</organism>
<dbReference type="AlphaFoldDB" id="A0AAE4B4I7"/>
<dbReference type="EMBL" id="JANHAX010000002">
    <property type="protein sequence ID" value="MDQ2090260.1"/>
    <property type="molecule type" value="Genomic_DNA"/>
</dbReference>
<gene>
    <name evidence="1" type="ORF">NO357_10165</name>
</gene>
<reference evidence="1" key="1">
    <citation type="submission" date="2022-07" db="EMBL/GenBank/DDBJ databases">
        <authorList>
            <person name="Otstavnykh N."/>
            <person name="Isaeva M."/>
            <person name="Bystritskaya E."/>
        </authorList>
    </citation>
    <scope>NUCLEOTIDE SEQUENCE</scope>
    <source>
        <strain evidence="1">KCTC 52189</strain>
    </source>
</reference>
<evidence type="ECO:0000313" key="2">
    <source>
        <dbReference type="Proteomes" id="UP001226762"/>
    </source>
</evidence>
<sequence length="269" mass="29285">MTRPTLITGLPRSGTTLTVALLNQQPDAVALAEPLPLGKMSSDPDKFADEIEAFTAEMRRSALEDGVILTKAVGGQVAGNFVTQSDRGAGLRRSEARRGAVALDKPLSPDFRLYIKHPAAFTALTGPLSARFDFFACIRSPLSVLASWQTVDMPINRGRVPMAEKFAPELTAELDAIPDALGRQVYLMGWFLEHYAALPRTHVLRFEDLASDASAALAHICPGARVEGLDLESQDLATRYPSVDIDRLRTALKPVEPAILHHYPEGLPY</sequence>
<reference evidence="1" key="2">
    <citation type="submission" date="2023-02" db="EMBL/GenBank/DDBJ databases">
        <title>'Rhodoalgimonas zhirmunskyi' gen. nov., isolated from a red alga.</title>
        <authorList>
            <person name="Nedashkovskaya O.I."/>
            <person name="Otstavnykh N.Y."/>
            <person name="Bystritskaya E.P."/>
            <person name="Balabanova L.A."/>
            <person name="Isaeva M.P."/>
        </authorList>
    </citation>
    <scope>NUCLEOTIDE SEQUENCE</scope>
    <source>
        <strain evidence="1">KCTC 52189</strain>
    </source>
</reference>
<dbReference type="RefSeq" id="WP_306735528.1">
    <property type="nucleotide sequence ID" value="NZ_JANHAX010000002.1"/>
</dbReference>
<dbReference type="Gene3D" id="3.40.50.300">
    <property type="entry name" value="P-loop containing nucleotide triphosphate hydrolases"/>
    <property type="match status" value="1"/>
</dbReference>
<protein>
    <submittedName>
        <fullName evidence="1">Sulfotransferase</fullName>
    </submittedName>
</protein>
<comment type="caution">
    <text evidence="1">The sequence shown here is derived from an EMBL/GenBank/DDBJ whole genome shotgun (WGS) entry which is preliminary data.</text>
</comment>
<dbReference type="SUPFAM" id="SSF52540">
    <property type="entry name" value="P-loop containing nucleoside triphosphate hydrolases"/>
    <property type="match status" value="1"/>
</dbReference>